<evidence type="ECO:0000313" key="3">
    <source>
        <dbReference type="EMBL" id="PSS00660.1"/>
    </source>
</evidence>
<feature type="compositionally biased region" description="Polar residues" evidence="2">
    <location>
        <begin position="222"/>
        <end position="232"/>
    </location>
</feature>
<dbReference type="PANTHER" id="PTHR42023">
    <property type="entry name" value="BHLH DOMAIN-CONTAINING PROTEIN"/>
    <property type="match status" value="1"/>
</dbReference>
<feature type="compositionally biased region" description="Polar residues" evidence="2">
    <location>
        <begin position="520"/>
        <end position="540"/>
    </location>
</feature>
<feature type="region of interest" description="Disordered" evidence="2">
    <location>
        <begin position="841"/>
        <end position="880"/>
    </location>
</feature>
<keyword evidence="1" id="KW-0175">Coiled coil</keyword>
<feature type="compositionally biased region" description="Polar residues" evidence="2">
    <location>
        <begin position="717"/>
        <end position="734"/>
    </location>
</feature>
<gene>
    <name evidence="3" type="ORF">BD289DRAFT_479351</name>
</gene>
<dbReference type="OrthoDB" id="4507572at2759"/>
<feature type="compositionally biased region" description="Basic and acidic residues" evidence="2">
    <location>
        <begin position="404"/>
        <end position="413"/>
    </location>
</feature>
<feature type="compositionally biased region" description="Polar residues" evidence="2">
    <location>
        <begin position="589"/>
        <end position="614"/>
    </location>
</feature>
<feature type="compositionally biased region" description="Low complexity" evidence="2">
    <location>
        <begin position="49"/>
        <end position="59"/>
    </location>
</feature>
<feature type="region of interest" description="Disordered" evidence="2">
    <location>
        <begin position="518"/>
        <end position="822"/>
    </location>
</feature>
<feature type="compositionally biased region" description="Low complexity" evidence="2">
    <location>
        <begin position="368"/>
        <end position="378"/>
    </location>
</feature>
<feature type="compositionally biased region" description="Low complexity" evidence="2">
    <location>
        <begin position="870"/>
        <end position="880"/>
    </location>
</feature>
<feature type="compositionally biased region" description="Polar residues" evidence="2">
    <location>
        <begin position="152"/>
        <end position="163"/>
    </location>
</feature>
<feature type="region of interest" description="Disordered" evidence="2">
    <location>
        <begin position="894"/>
        <end position="936"/>
    </location>
</feature>
<organism evidence="3 4">
    <name type="scientific">Coniella lustricola</name>
    <dbReference type="NCBI Taxonomy" id="2025994"/>
    <lineage>
        <taxon>Eukaryota</taxon>
        <taxon>Fungi</taxon>
        <taxon>Dikarya</taxon>
        <taxon>Ascomycota</taxon>
        <taxon>Pezizomycotina</taxon>
        <taxon>Sordariomycetes</taxon>
        <taxon>Sordariomycetidae</taxon>
        <taxon>Diaporthales</taxon>
        <taxon>Schizoparmaceae</taxon>
        <taxon>Coniella</taxon>
    </lineage>
</organism>
<feature type="compositionally biased region" description="Polar residues" evidence="2">
    <location>
        <begin position="841"/>
        <end position="851"/>
    </location>
</feature>
<feature type="compositionally biased region" description="Low complexity" evidence="2">
    <location>
        <begin position="623"/>
        <end position="635"/>
    </location>
</feature>
<feature type="coiled-coil region" evidence="1">
    <location>
        <begin position="1009"/>
        <end position="1072"/>
    </location>
</feature>
<accession>A0A2T3AJD0</accession>
<dbReference type="InParanoid" id="A0A2T3AJD0"/>
<proteinExistence type="predicted"/>
<feature type="compositionally biased region" description="Polar residues" evidence="2">
    <location>
        <begin position="324"/>
        <end position="338"/>
    </location>
</feature>
<feature type="compositionally biased region" description="Low complexity" evidence="2">
    <location>
        <begin position="309"/>
        <end position="319"/>
    </location>
</feature>
<feature type="region of interest" description="Disordered" evidence="2">
    <location>
        <begin position="1"/>
        <end position="504"/>
    </location>
</feature>
<dbReference type="Proteomes" id="UP000241462">
    <property type="component" value="Unassembled WGS sequence"/>
</dbReference>
<reference evidence="3 4" key="1">
    <citation type="journal article" date="2018" name="Mycol. Prog.">
        <title>Coniella lustricola, a new species from submerged detritus.</title>
        <authorList>
            <person name="Raudabaugh D.B."/>
            <person name="Iturriaga T."/>
            <person name="Carver A."/>
            <person name="Mondo S."/>
            <person name="Pangilinan J."/>
            <person name="Lipzen A."/>
            <person name="He G."/>
            <person name="Amirebrahimi M."/>
            <person name="Grigoriev I.V."/>
            <person name="Miller A.N."/>
        </authorList>
    </citation>
    <scope>NUCLEOTIDE SEQUENCE [LARGE SCALE GENOMIC DNA]</scope>
    <source>
        <strain evidence="3 4">B22-T-1</strain>
    </source>
</reference>
<feature type="compositionally biased region" description="Low complexity" evidence="2">
    <location>
        <begin position="19"/>
        <end position="31"/>
    </location>
</feature>
<dbReference type="AlphaFoldDB" id="A0A2T3AJD0"/>
<evidence type="ECO:0000256" key="1">
    <source>
        <dbReference type="SAM" id="Coils"/>
    </source>
</evidence>
<evidence type="ECO:0000313" key="4">
    <source>
        <dbReference type="Proteomes" id="UP000241462"/>
    </source>
</evidence>
<protein>
    <submittedName>
        <fullName evidence="3">Uncharacterized protein</fullName>
    </submittedName>
</protein>
<feature type="compositionally biased region" description="Low complexity" evidence="2">
    <location>
        <begin position="666"/>
        <end position="685"/>
    </location>
</feature>
<feature type="compositionally biased region" description="Polar residues" evidence="2">
    <location>
        <begin position="643"/>
        <end position="659"/>
    </location>
</feature>
<keyword evidence="4" id="KW-1185">Reference proteome</keyword>
<name>A0A2T3AJD0_9PEZI</name>
<feature type="compositionally biased region" description="Polar residues" evidence="2">
    <location>
        <begin position="560"/>
        <end position="572"/>
    </location>
</feature>
<feature type="compositionally biased region" description="Low complexity" evidence="2">
    <location>
        <begin position="349"/>
        <end position="360"/>
    </location>
</feature>
<dbReference type="PANTHER" id="PTHR42023:SF1">
    <property type="entry name" value="BHLH DOMAIN-CONTAINING PROTEIN"/>
    <property type="match status" value="1"/>
</dbReference>
<sequence length="1106" mass="116945">MWDRLRSATGAGGGGGGATAASAPSSAGGPADPFSSRMLAPSGAKGRASTFSPSSSTPSNQSWQPRSAAVDAQQQQHQQQRLAPPHYGSNNLAGKVAGPPPPRQGRGYESAYAPPADRPYQPHSQQQRSQTLPVRPPPHHQNQQARHDSYGRPTSSIYSQPSPLYTDFARNQPMARYPYTADAGEVSPPSSPEACATPLAPYQDISPIDEEDDWPATRETRQQAPPLSTNNAPADHSMLPSQRRVASRDDNMPSEQAEKVNAETGRPQSPTTSTTRSNIPMMRRERRKKEAQAAAGRLRTTSGHGEAQPNSPSSPSSDPVQGLGISTVTAAESPTSPTRFPPRNESRTSRTPTGPRVGGPRPQPQHPQQPQQQPVSQTDPAATAYTASRPGWKGASGRTAIVDPVRDNLEAEPLKIPPKSARRTSPRTTESGQQQQKQQQQFGMQNGGATIGAAIEPGNGGGEAVINNVTMVSPPLSPETQRPEQQALGQIGGGGGAGELTAATAPKSSFANTFRKIIPSSGQRQSRIFSGSAIISSLGGQQTQQQQKTSAAPGYPSPPLSGTTPLETTHQQPVADANAGTVHVPHGQPSLTNSSPFTHPIQNNNHNLLSNRQPSLRRKQVGSSSSSNNHNNNRAANHRPHESFSSSVYSAPDETPNNKSHLESDSAAPASAQLLAPSPPLHQQQTVASPSYKLDTKNLPSLPGEATGDSPYIQPPSRFSITTYATSARTSSPRDSIDTSAPPLPTPPKDFVMDLAHSNSVRSAQGGSGRAASATQSPLTESAAAAAAAGTGPQPGDSVMDRKRPELRAGVNRWEDPESDDIEPLKISLSKAWMSTAGANSAGINAMNSPPRSRKPTPRALNFLFDRGNSKSNSKSKNNNNAAVTAAAAAATDIPAPPLPKSSGGNIARPAPLTATSSYSREYTPSNLDTPESSNNNSKTLGFGFLSQLSPAIATAPTSRPASIISNVDKDLPPAPSVTAASAAAAIASTTSSSSSAVTQGGGTTSDRIAQLTSQLEDLANRRMNINRAIKQMTEMMPKDNLIMPDEVRKKREVEKRKIEELRGKLSDIQGEEHDLGMKLHRAYKKLDKQTEYEPTTLWVRRATGA</sequence>
<dbReference type="EMBL" id="KZ678382">
    <property type="protein sequence ID" value="PSS00660.1"/>
    <property type="molecule type" value="Genomic_DNA"/>
</dbReference>
<feature type="compositionally biased region" description="Polar residues" evidence="2">
    <location>
        <begin position="914"/>
        <end position="936"/>
    </location>
</feature>
<feature type="compositionally biased region" description="Low complexity" evidence="2">
    <location>
        <begin position="432"/>
        <end position="444"/>
    </location>
</feature>
<evidence type="ECO:0000256" key="2">
    <source>
        <dbReference type="SAM" id="MobiDB-lite"/>
    </source>
</evidence>
<feature type="compositionally biased region" description="Polar residues" evidence="2">
    <location>
        <begin position="122"/>
        <end position="132"/>
    </location>
</feature>
<feature type="compositionally biased region" description="Low complexity" evidence="2">
    <location>
        <begin position="264"/>
        <end position="277"/>
    </location>
</feature>
<feature type="compositionally biased region" description="Low complexity" evidence="2">
    <location>
        <begin position="762"/>
        <end position="789"/>
    </location>
</feature>
<feature type="compositionally biased region" description="Basic and acidic residues" evidence="2">
    <location>
        <begin position="246"/>
        <end position="261"/>
    </location>
</feature>